<evidence type="ECO:0000313" key="3">
    <source>
        <dbReference type="Proteomes" id="UP000068137"/>
    </source>
</evidence>
<keyword evidence="1" id="KW-0812">Transmembrane</keyword>
<evidence type="ECO:0000313" key="2">
    <source>
        <dbReference type="EMBL" id="ALE19078.1"/>
    </source>
</evidence>
<dbReference type="Proteomes" id="UP000068137">
    <property type="component" value="Chromosome"/>
</dbReference>
<feature type="transmembrane region" description="Helical" evidence="1">
    <location>
        <begin position="20"/>
        <end position="40"/>
    </location>
</feature>
<dbReference type="KEGG" id="cbq:AL705_05005"/>
<keyword evidence="1" id="KW-0472">Membrane</keyword>
<sequence length="69" mass="7896">MFFIFAVIKKHSVEGFLLPLFIFISASTCTHSFIRFILVLHKTKGAFLLRESALSHFMESVMGISPYKL</sequence>
<organism evidence="2 3">
    <name type="scientific">Lawsonella clevelandensis</name>
    <dbReference type="NCBI Taxonomy" id="1528099"/>
    <lineage>
        <taxon>Bacteria</taxon>
        <taxon>Bacillati</taxon>
        <taxon>Actinomycetota</taxon>
        <taxon>Actinomycetes</taxon>
        <taxon>Mycobacteriales</taxon>
        <taxon>Lawsonellaceae</taxon>
        <taxon>Lawsonella</taxon>
    </lineage>
</organism>
<accession>A0A0M4MLF1</accession>
<reference evidence="2 3" key="1">
    <citation type="journal article" date="2015" name="Genome Announc.">
        <title>Complete Genome Sequences for Two Strains of a Novel Fastidious, Partially Acid-Fast, Gram-Positive Corynebacterineae Bacterium, Derived from Human Clinical Samples.</title>
        <authorList>
            <person name="Nicholson A.C."/>
            <person name="Bell M."/>
            <person name="Humrighouse B.W."/>
            <person name="McQuiston J.R."/>
        </authorList>
    </citation>
    <scope>NUCLEOTIDE SEQUENCE [LARGE SCALE GENOMIC DNA]</scope>
    <source>
        <strain evidence="2 3">X1698</strain>
    </source>
</reference>
<dbReference type="EMBL" id="CP012390">
    <property type="protein sequence ID" value="ALE19078.1"/>
    <property type="molecule type" value="Genomic_DNA"/>
</dbReference>
<dbReference type="AlphaFoldDB" id="A0A0M4MLF1"/>
<name>A0A0M4MLF1_9ACTN</name>
<gene>
    <name evidence="2" type="ORF">AL705_05005</name>
</gene>
<proteinExistence type="predicted"/>
<protein>
    <submittedName>
        <fullName evidence="2">Uncharacterized protein</fullName>
    </submittedName>
</protein>
<keyword evidence="1" id="KW-1133">Transmembrane helix</keyword>
<evidence type="ECO:0000256" key="1">
    <source>
        <dbReference type="SAM" id="Phobius"/>
    </source>
</evidence>